<dbReference type="PANTHER" id="PTHR23507">
    <property type="entry name" value="ZGC:174356"/>
    <property type="match status" value="1"/>
</dbReference>
<evidence type="ECO:0000256" key="1">
    <source>
        <dbReference type="ARBA" id="ARBA00004141"/>
    </source>
</evidence>
<dbReference type="AlphaFoldDB" id="A0A194RPU8"/>
<keyword evidence="2 6" id="KW-0812">Transmembrane</keyword>
<feature type="compositionally biased region" description="Basic and acidic residues" evidence="5">
    <location>
        <begin position="494"/>
        <end position="508"/>
    </location>
</feature>
<feature type="transmembrane region" description="Helical" evidence="6">
    <location>
        <begin position="450"/>
        <end position="468"/>
    </location>
</feature>
<feature type="transmembrane region" description="Helical" evidence="6">
    <location>
        <begin position="135"/>
        <end position="154"/>
    </location>
</feature>
<feature type="transmembrane region" description="Helical" evidence="6">
    <location>
        <begin position="289"/>
        <end position="315"/>
    </location>
</feature>
<feature type="transmembrane region" description="Helical" evidence="6">
    <location>
        <begin position="327"/>
        <end position="349"/>
    </location>
</feature>
<feature type="transmembrane region" description="Helical" evidence="6">
    <location>
        <begin position="105"/>
        <end position="123"/>
    </location>
</feature>
<dbReference type="Pfam" id="PF07690">
    <property type="entry name" value="MFS_1"/>
    <property type="match status" value="1"/>
</dbReference>
<dbReference type="Proteomes" id="UP000053240">
    <property type="component" value="Unassembled WGS sequence"/>
</dbReference>
<dbReference type="InParanoid" id="A0A194RPU8"/>
<feature type="region of interest" description="Disordered" evidence="5">
    <location>
        <begin position="616"/>
        <end position="640"/>
    </location>
</feature>
<feature type="transmembrane region" description="Helical" evidence="6">
    <location>
        <begin position="361"/>
        <end position="394"/>
    </location>
</feature>
<dbReference type="GO" id="GO:0022857">
    <property type="term" value="F:transmembrane transporter activity"/>
    <property type="evidence" value="ECO:0007669"/>
    <property type="project" value="InterPro"/>
</dbReference>
<gene>
    <name evidence="7" type="ORF">RR48_11056</name>
</gene>
<keyword evidence="4 6" id="KW-0472">Membrane</keyword>
<feature type="compositionally biased region" description="Polar residues" evidence="5">
    <location>
        <begin position="23"/>
        <end position="32"/>
    </location>
</feature>
<evidence type="ECO:0000313" key="7">
    <source>
        <dbReference type="EMBL" id="KPJ19429.1"/>
    </source>
</evidence>
<dbReference type="SUPFAM" id="SSF103473">
    <property type="entry name" value="MFS general substrate transporter"/>
    <property type="match status" value="1"/>
</dbReference>
<evidence type="ECO:0000256" key="3">
    <source>
        <dbReference type="ARBA" id="ARBA00022989"/>
    </source>
</evidence>
<feature type="transmembrane region" description="Helical" evidence="6">
    <location>
        <begin position="232"/>
        <end position="253"/>
    </location>
</feature>
<feature type="compositionally biased region" description="Pro residues" evidence="5">
    <location>
        <begin position="631"/>
        <end position="640"/>
    </location>
</feature>
<feature type="region of interest" description="Disordered" evidence="5">
    <location>
        <begin position="491"/>
        <end position="514"/>
    </location>
</feature>
<comment type="subcellular location">
    <subcellularLocation>
        <location evidence="1">Membrane</location>
        <topology evidence="1">Multi-pass membrane protein</topology>
    </subcellularLocation>
</comment>
<evidence type="ECO:0000313" key="8">
    <source>
        <dbReference type="Proteomes" id="UP000053240"/>
    </source>
</evidence>
<dbReference type="Gene3D" id="1.20.1250.20">
    <property type="entry name" value="MFS general substrate transporter like domains"/>
    <property type="match status" value="1"/>
</dbReference>
<keyword evidence="8" id="KW-1185">Reference proteome</keyword>
<dbReference type="PANTHER" id="PTHR23507:SF1">
    <property type="entry name" value="FI18259P1-RELATED"/>
    <property type="match status" value="1"/>
</dbReference>
<sequence length="640" mass="70421">MAEGTVDIHELEKLRPNTDSNKDIGNNTQAANADSPQKWSIILEPALAGAMMAINLGQTSLQNFYLRTACTVDLGYSLDVCDRGVGEEFRTAEAASQMVVSGVNISRSFVGCLLATIVLLFVGPWSDCSGRRKPLLIMPLVGMCVMTTGVLLMLTFPGASTVQVLYVVQIPMSLGGNFGLLLAASFSHVGDICHASRRDVTRTMGSHRAAIQIAHVLGAVCGPLLYRQLGFYGVFPLVLLLQFSSLVYVIVFIKDVNVNNDNKVSVFNWRLPLNAFQCLVRRRDGYKRAIILLMLIVALGDRMLLSAEVMLAYMFYRYKFHWDDVMFGSFLAYKNIVSFVGTLLILTVLKRRLRLSDEVVGVFSCMSYVLATSGLVAASTTLVVFLLPLIGIIAQGSQVVQRPILNRQILPTEQGKIYSVLGALESATQTFSSPLYSLLYTKTVSTRPDAWLAPGIILAVFQILSYALTRRLGIKTTKDIDLIEKNASVPTTDKSVKEKDESPTKEEPNGTQLVGDETVINKTKSTTNECYTLEITFHEQYTQFYVNFTVLLTKLLHHSAQMQRPNMDPRMPGAPVQPGAFPSRPNPCFGPIQHPLSPCFGPSAAPARQPFTSNPCFAPAPTLRKPNQDPNLPPRYGPCF</sequence>
<evidence type="ECO:0000256" key="4">
    <source>
        <dbReference type="ARBA" id="ARBA00023136"/>
    </source>
</evidence>
<reference evidence="7 8" key="1">
    <citation type="journal article" date="2015" name="Nat. Commun.">
        <title>Outbred genome sequencing and CRISPR/Cas9 gene editing in butterflies.</title>
        <authorList>
            <person name="Li X."/>
            <person name="Fan D."/>
            <person name="Zhang W."/>
            <person name="Liu G."/>
            <person name="Zhang L."/>
            <person name="Zhao L."/>
            <person name="Fang X."/>
            <person name="Chen L."/>
            <person name="Dong Y."/>
            <person name="Chen Y."/>
            <person name="Ding Y."/>
            <person name="Zhao R."/>
            <person name="Feng M."/>
            <person name="Zhu Y."/>
            <person name="Feng Y."/>
            <person name="Jiang X."/>
            <person name="Zhu D."/>
            <person name="Xiang H."/>
            <person name="Feng X."/>
            <person name="Li S."/>
            <person name="Wang J."/>
            <person name="Zhang G."/>
            <person name="Kronforst M.R."/>
            <person name="Wang W."/>
        </authorList>
    </citation>
    <scope>NUCLEOTIDE SEQUENCE [LARGE SCALE GENOMIC DNA]</scope>
    <source>
        <strain evidence="7">Ya'a_city_454_Pm</strain>
        <tissue evidence="7">Whole body</tissue>
    </source>
</reference>
<evidence type="ECO:0000256" key="6">
    <source>
        <dbReference type="SAM" id="Phobius"/>
    </source>
</evidence>
<feature type="compositionally biased region" description="Basic and acidic residues" evidence="5">
    <location>
        <begin position="1"/>
        <end position="22"/>
    </location>
</feature>
<dbReference type="InterPro" id="IPR011701">
    <property type="entry name" value="MFS"/>
</dbReference>
<dbReference type="GO" id="GO:0016020">
    <property type="term" value="C:membrane"/>
    <property type="evidence" value="ECO:0007669"/>
    <property type="project" value="UniProtKB-SubCell"/>
</dbReference>
<proteinExistence type="predicted"/>
<name>A0A194RPU8_PAPMA</name>
<evidence type="ECO:0000256" key="2">
    <source>
        <dbReference type="ARBA" id="ARBA00022692"/>
    </source>
</evidence>
<keyword evidence="3 6" id="KW-1133">Transmembrane helix</keyword>
<feature type="transmembrane region" description="Helical" evidence="6">
    <location>
        <begin position="166"/>
        <end position="189"/>
    </location>
</feature>
<dbReference type="EMBL" id="KQ459896">
    <property type="protein sequence ID" value="KPJ19429.1"/>
    <property type="molecule type" value="Genomic_DNA"/>
</dbReference>
<protein>
    <submittedName>
        <fullName evidence="7">Proton-coupled folate transporter</fullName>
    </submittedName>
</protein>
<feature type="region of interest" description="Disordered" evidence="5">
    <location>
        <begin position="1"/>
        <end position="32"/>
    </location>
</feature>
<accession>A0A194RPU8</accession>
<organism evidence="7 8">
    <name type="scientific">Papilio machaon</name>
    <name type="common">Old World swallowtail butterfly</name>
    <dbReference type="NCBI Taxonomy" id="76193"/>
    <lineage>
        <taxon>Eukaryota</taxon>
        <taxon>Metazoa</taxon>
        <taxon>Ecdysozoa</taxon>
        <taxon>Arthropoda</taxon>
        <taxon>Hexapoda</taxon>
        <taxon>Insecta</taxon>
        <taxon>Pterygota</taxon>
        <taxon>Neoptera</taxon>
        <taxon>Endopterygota</taxon>
        <taxon>Lepidoptera</taxon>
        <taxon>Glossata</taxon>
        <taxon>Ditrysia</taxon>
        <taxon>Papilionoidea</taxon>
        <taxon>Papilionidae</taxon>
        <taxon>Papilioninae</taxon>
        <taxon>Papilio</taxon>
    </lineage>
</organism>
<evidence type="ECO:0000256" key="5">
    <source>
        <dbReference type="SAM" id="MobiDB-lite"/>
    </source>
</evidence>
<dbReference type="InterPro" id="IPR036259">
    <property type="entry name" value="MFS_trans_sf"/>
</dbReference>